<evidence type="ECO:0000313" key="5">
    <source>
        <dbReference type="EMBL" id="KAH7135042.1"/>
    </source>
</evidence>
<evidence type="ECO:0000256" key="2">
    <source>
        <dbReference type="ARBA" id="ARBA00022801"/>
    </source>
</evidence>
<evidence type="ECO:0000259" key="4">
    <source>
        <dbReference type="Pfam" id="PF00135"/>
    </source>
</evidence>
<dbReference type="PROSITE" id="PS00122">
    <property type="entry name" value="CARBOXYLESTERASE_B_1"/>
    <property type="match status" value="1"/>
</dbReference>
<dbReference type="Gene3D" id="3.40.50.1820">
    <property type="entry name" value="alpha/beta hydrolase"/>
    <property type="match status" value="1"/>
</dbReference>
<reference evidence="5" key="1">
    <citation type="journal article" date="2021" name="Nat. Commun.">
        <title>Genetic determinants of endophytism in the Arabidopsis root mycobiome.</title>
        <authorList>
            <person name="Mesny F."/>
            <person name="Miyauchi S."/>
            <person name="Thiergart T."/>
            <person name="Pickel B."/>
            <person name="Atanasova L."/>
            <person name="Karlsson M."/>
            <person name="Huettel B."/>
            <person name="Barry K.W."/>
            <person name="Haridas S."/>
            <person name="Chen C."/>
            <person name="Bauer D."/>
            <person name="Andreopoulos W."/>
            <person name="Pangilinan J."/>
            <person name="LaButti K."/>
            <person name="Riley R."/>
            <person name="Lipzen A."/>
            <person name="Clum A."/>
            <person name="Drula E."/>
            <person name="Henrissat B."/>
            <person name="Kohler A."/>
            <person name="Grigoriev I.V."/>
            <person name="Martin F.M."/>
            <person name="Hacquard S."/>
        </authorList>
    </citation>
    <scope>NUCLEOTIDE SEQUENCE</scope>
    <source>
        <strain evidence="5">MPI-CAGE-CH-0243</strain>
    </source>
</reference>
<dbReference type="PANTHER" id="PTHR43142">
    <property type="entry name" value="CARBOXYLIC ESTER HYDROLASE"/>
    <property type="match status" value="1"/>
</dbReference>
<dbReference type="InterPro" id="IPR002018">
    <property type="entry name" value="CarbesteraseB"/>
</dbReference>
<evidence type="ECO:0000256" key="1">
    <source>
        <dbReference type="ARBA" id="ARBA00005964"/>
    </source>
</evidence>
<dbReference type="Pfam" id="PF00135">
    <property type="entry name" value="COesterase"/>
    <property type="match status" value="1"/>
</dbReference>
<dbReference type="EC" id="3.1.1.-" evidence="3"/>
<dbReference type="EMBL" id="JAGMWT010000002">
    <property type="protein sequence ID" value="KAH7135042.1"/>
    <property type="molecule type" value="Genomic_DNA"/>
</dbReference>
<protein>
    <recommendedName>
        <fullName evidence="3">Carboxylic ester hydrolase</fullName>
        <ecNumber evidence="3">3.1.1.-</ecNumber>
    </recommendedName>
</protein>
<comment type="caution">
    <text evidence="5">The sequence shown here is derived from an EMBL/GenBank/DDBJ whole genome shotgun (WGS) entry which is preliminary data.</text>
</comment>
<comment type="similarity">
    <text evidence="1 3">Belongs to the type-B carboxylesterase/lipase family.</text>
</comment>
<dbReference type="PANTHER" id="PTHR43142:SF4">
    <property type="entry name" value="CARBOXYLIC ESTER HYDROLASE"/>
    <property type="match status" value="1"/>
</dbReference>
<dbReference type="OrthoDB" id="6846267at2759"/>
<name>A0A9P9EDE6_9PLEO</name>
<dbReference type="AlphaFoldDB" id="A0A9P9EDE6"/>
<dbReference type="InterPro" id="IPR019826">
    <property type="entry name" value="Carboxylesterase_B_AS"/>
</dbReference>
<dbReference type="Proteomes" id="UP000700596">
    <property type="component" value="Unassembled WGS sequence"/>
</dbReference>
<sequence>MRATEPYLRDLEFRGFIEGITILDKKSSPRCHYFGGLPFALPPTGEFRWAKPRPLPPCFRYGTKVNPGRYVGSCNQCPQPNNDEASWDEDCLQLNVWVPAGEVPKGGWPVLFWIHGGFLQFGSPNEADPIAMLSETDCKAIIVMPAYRLNIFGFLATPELPESNNLGFWDQRLALEWTWQNVSYFGGNASNITIGGYSAGSHSTFHQLAYDLGVPDSKSIAKRALMLSNGPGMQPKSLEEAQLQFNELLSRLDIPRDLSPKEKLSRLRAVDVKTLIETTTQMRYHQFRGVTDGSFIRYDLMNEIDTGSFAQTMKRRNIKLIIGECRDEHNVYGTWRPPQNNIQSLFERLQADYPLEACQVLIDYYYPNQQLPPSCKSWQDAFGYIYADIQIHHLERGMVNALVRHGAGDLIYRYRMEWRAKCCDQRWPKEWGVTHGTDITIWFWGDGLQLSQDEKKLAKEAFHDNLTRFIKGEELEWGTAHPLHIRTLKPDGKVVCEADQWLDEGLRVWDVLKKTGATGKAKSARL</sequence>
<feature type="domain" description="Carboxylesterase type B" evidence="4">
    <location>
        <begin position="15"/>
        <end position="472"/>
    </location>
</feature>
<evidence type="ECO:0000313" key="6">
    <source>
        <dbReference type="Proteomes" id="UP000700596"/>
    </source>
</evidence>
<dbReference type="GO" id="GO:0016787">
    <property type="term" value="F:hydrolase activity"/>
    <property type="evidence" value="ECO:0007669"/>
    <property type="project" value="UniProtKB-KW"/>
</dbReference>
<accession>A0A9P9EDE6</accession>
<evidence type="ECO:0000256" key="3">
    <source>
        <dbReference type="RuleBase" id="RU361235"/>
    </source>
</evidence>
<gene>
    <name evidence="5" type="ORF">B0J11DRAFT_517446</name>
</gene>
<proteinExistence type="inferred from homology"/>
<keyword evidence="6" id="KW-1185">Reference proteome</keyword>
<dbReference type="InterPro" id="IPR029058">
    <property type="entry name" value="AB_hydrolase_fold"/>
</dbReference>
<dbReference type="SUPFAM" id="SSF53474">
    <property type="entry name" value="alpha/beta-Hydrolases"/>
    <property type="match status" value="1"/>
</dbReference>
<keyword evidence="2 3" id="KW-0378">Hydrolase</keyword>
<organism evidence="5 6">
    <name type="scientific">Dendryphion nanum</name>
    <dbReference type="NCBI Taxonomy" id="256645"/>
    <lineage>
        <taxon>Eukaryota</taxon>
        <taxon>Fungi</taxon>
        <taxon>Dikarya</taxon>
        <taxon>Ascomycota</taxon>
        <taxon>Pezizomycotina</taxon>
        <taxon>Dothideomycetes</taxon>
        <taxon>Pleosporomycetidae</taxon>
        <taxon>Pleosporales</taxon>
        <taxon>Torulaceae</taxon>
        <taxon>Dendryphion</taxon>
    </lineage>
</organism>